<dbReference type="GeneID" id="61892897"/>
<dbReference type="InterPro" id="IPR036515">
    <property type="entry name" value="Transposase_17_sf"/>
</dbReference>
<protein>
    <submittedName>
        <fullName evidence="3">Transposase IS200 like protein</fullName>
    </submittedName>
</protein>
<dbReference type="SUPFAM" id="SSF143422">
    <property type="entry name" value="Transposase IS200-like"/>
    <property type="match status" value="1"/>
</dbReference>
<dbReference type="PANTHER" id="PTHR34322:SF2">
    <property type="entry name" value="TRANSPOSASE IS200-LIKE DOMAIN-CONTAINING PROTEIN"/>
    <property type="match status" value="1"/>
</dbReference>
<dbReference type="InterPro" id="IPR002686">
    <property type="entry name" value="Transposase_17"/>
</dbReference>
<evidence type="ECO:0000313" key="4">
    <source>
        <dbReference type="Proteomes" id="UP000195877"/>
    </source>
</evidence>
<dbReference type="EMBL" id="LT853882">
    <property type="protein sequence ID" value="SMQ97711.1"/>
    <property type="molecule type" value="Genomic_DNA"/>
</dbReference>
<dbReference type="AlphaFoldDB" id="A0A1Y6H5D7"/>
<evidence type="ECO:0000313" key="3">
    <source>
        <dbReference type="EMBL" id="SMR04827.1"/>
    </source>
</evidence>
<dbReference type="Gene3D" id="3.30.70.1290">
    <property type="entry name" value="Transposase IS200-like"/>
    <property type="match status" value="1"/>
</dbReference>
<gene>
    <name evidence="3" type="ORF">PD5205_03552</name>
    <name evidence="2" type="ORF">PD885_00442</name>
</gene>
<accession>A0A1Y6H5D7</accession>
<evidence type="ECO:0000259" key="1">
    <source>
        <dbReference type="SMART" id="SM01321"/>
    </source>
</evidence>
<dbReference type="SMART" id="SM01321">
    <property type="entry name" value="Y1_Tnp"/>
    <property type="match status" value="1"/>
</dbReference>
<proteinExistence type="predicted"/>
<dbReference type="GO" id="GO:0006313">
    <property type="term" value="P:DNA transposition"/>
    <property type="evidence" value="ECO:0007669"/>
    <property type="project" value="InterPro"/>
</dbReference>
<feature type="domain" description="Transposase IS200-like" evidence="1">
    <location>
        <begin position="1"/>
        <end position="113"/>
    </location>
</feature>
<dbReference type="PANTHER" id="PTHR34322">
    <property type="entry name" value="TRANSPOSASE, Y1_TNP DOMAIN-CONTAINING"/>
    <property type="match status" value="1"/>
</dbReference>
<dbReference type="Pfam" id="PF01797">
    <property type="entry name" value="Y1_Tnp"/>
    <property type="match status" value="1"/>
</dbReference>
<name>A0A1Y6H5D7_9XANT</name>
<organism evidence="3 5">
    <name type="scientific">Xanthomonas fragariae</name>
    <dbReference type="NCBI Taxonomy" id="48664"/>
    <lineage>
        <taxon>Bacteria</taxon>
        <taxon>Pseudomonadati</taxon>
        <taxon>Pseudomonadota</taxon>
        <taxon>Gammaproteobacteria</taxon>
        <taxon>Lysobacterales</taxon>
        <taxon>Lysobacteraceae</taxon>
        <taxon>Xanthomonas</taxon>
    </lineage>
</organism>
<dbReference type="Proteomes" id="UP000195953">
    <property type="component" value="Chromosome 1"/>
</dbReference>
<sequence>MPQHIVQRGNNRLPCFLDDGDRLRYLHLLHEALHATGCQLHAYVLMDKHVHLLAMPPAKGRIGQMMQRLGRNYVALFNGRHGRTGTLWEGRYKACLVNSADYVRRCYRYIELNPARARMTDDPMAYRWSSCPANLGQRRYSALAPHPGWLALGNDPIE</sequence>
<reference evidence="2 4" key="1">
    <citation type="submission" date="2017-05" db="EMBL/GenBank/DDBJ databases">
        <authorList>
            <person name="Blom J."/>
        </authorList>
    </citation>
    <scope>NUCLEOTIDE SEQUENCE [LARGE SCALE GENOMIC DNA]</scope>
    <source>
        <strain evidence="2">PD885</strain>
    </source>
</reference>
<dbReference type="GO" id="GO:0004803">
    <property type="term" value="F:transposase activity"/>
    <property type="evidence" value="ECO:0007669"/>
    <property type="project" value="InterPro"/>
</dbReference>
<reference evidence="3 5" key="2">
    <citation type="submission" date="2017-05" db="EMBL/GenBank/DDBJ databases">
        <authorList>
            <person name="Song R."/>
            <person name="Chenine A.L."/>
            <person name="Ruprecht R.M."/>
        </authorList>
    </citation>
    <scope>NUCLEOTIDE SEQUENCE [LARGE SCALE GENOMIC DNA]</scope>
    <source>
        <strain evidence="3">PD5205</strain>
    </source>
</reference>
<evidence type="ECO:0000313" key="5">
    <source>
        <dbReference type="Proteomes" id="UP000195953"/>
    </source>
</evidence>
<dbReference type="Proteomes" id="UP000195877">
    <property type="component" value="Chromosome 1"/>
</dbReference>
<evidence type="ECO:0000313" key="2">
    <source>
        <dbReference type="EMBL" id="SMQ97711.1"/>
    </source>
</evidence>
<dbReference type="EMBL" id="LT853885">
    <property type="protein sequence ID" value="SMR04827.1"/>
    <property type="molecule type" value="Genomic_DNA"/>
</dbReference>
<dbReference type="GO" id="GO:0003677">
    <property type="term" value="F:DNA binding"/>
    <property type="evidence" value="ECO:0007669"/>
    <property type="project" value="InterPro"/>
</dbReference>
<dbReference type="RefSeq" id="WP_002804040.1">
    <property type="nucleotide sequence ID" value="NZ_CP016830.1"/>
</dbReference>
<keyword evidence="4" id="KW-1185">Reference proteome</keyword>
<dbReference type="eggNOG" id="COG1943">
    <property type="taxonomic scope" value="Bacteria"/>
</dbReference>